<evidence type="ECO:0000313" key="4">
    <source>
        <dbReference type="Proteomes" id="UP000288805"/>
    </source>
</evidence>
<dbReference type="SUPFAM" id="SSF56672">
    <property type="entry name" value="DNA/RNA polymerases"/>
    <property type="match status" value="1"/>
</dbReference>
<organism evidence="3 4">
    <name type="scientific">Vitis vinifera</name>
    <name type="common">Grape</name>
    <dbReference type="NCBI Taxonomy" id="29760"/>
    <lineage>
        <taxon>Eukaryota</taxon>
        <taxon>Viridiplantae</taxon>
        <taxon>Streptophyta</taxon>
        <taxon>Embryophyta</taxon>
        <taxon>Tracheophyta</taxon>
        <taxon>Spermatophyta</taxon>
        <taxon>Magnoliopsida</taxon>
        <taxon>eudicotyledons</taxon>
        <taxon>Gunneridae</taxon>
        <taxon>Pentapetalae</taxon>
        <taxon>rosids</taxon>
        <taxon>Vitales</taxon>
        <taxon>Vitaceae</taxon>
        <taxon>Viteae</taxon>
        <taxon>Vitis</taxon>
    </lineage>
</organism>
<dbReference type="PANTHER" id="PTHR11439:SF470">
    <property type="entry name" value="CYSTEINE-RICH RLK (RECEPTOR-LIKE PROTEIN KINASE) 8"/>
    <property type="match status" value="1"/>
</dbReference>
<dbReference type="InterPro" id="IPR013103">
    <property type="entry name" value="RVT_2"/>
</dbReference>
<dbReference type="Pfam" id="PF14244">
    <property type="entry name" value="Retrotran_gag_3"/>
    <property type="match status" value="1"/>
</dbReference>
<accession>A0A438KQY0</accession>
<reference evidence="3 4" key="1">
    <citation type="journal article" date="2018" name="PLoS Genet.">
        <title>Population sequencing reveals clonal diversity and ancestral inbreeding in the grapevine cultivar Chardonnay.</title>
        <authorList>
            <person name="Roach M.J."/>
            <person name="Johnson D.L."/>
            <person name="Bohlmann J."/>
            <person name="van Vuuren H.J."/>
            <person name="Jones S.J."/>
            <person name="Pretorius I.S."/>
            <person name="Schmidt S.A."/>
            <person name="Borneman A.R."/>
        </authorList>
    </citation>
    <scope>NUCLEOTIDE SEQUENCE [LARGE SCALE GENOMIC DNA]</scope>
    <source>
        <strain evidence="4">cv. Chardonnay</strain>
        <tissue evidence="3">Leaf</tissue>
    </source>
</reference>
<comment type="caution">
    <text evidence="3">The sequence shown here is derived from an EMBL/GenBank/DDBJ whole genome shotgun (WGS) entry which is preliminary data.</text>
</comment>
<feature type="domain" description="Reverse transcriptase Ty1/copia-type" evidence="1">
    <location>
        <begin position="432"/>
        <end position="674"/>
    </location>
</feature>
<name>A0A438KQY0_VITVI</name>
<dbReference type="InterPro" id="IPR043502">
    <property type="entry name" value="DNA/RNA_pol_sf"/>
</dbReference>
<proteinExistence type="predicted"/>
<gene>
    <name evidence="3" type="primary">RE1_1839</name>
    <name evidence="3" type="ORF">CK203_000322</name>
</gene>
<dbReference type="PANTHER" id="PTHR11439">
    <property type="entry name" value="GAG-POL-RELATED RETROTRANSPOSON"/>
    <property type="match status" value="1"/>
</dbReference>
<dbReference type="CDD" id="cd09272">
    <property type="entry name" value="RNase_HI_RT_Ty1"/>
    <property type="match status" value="1"/>
</dbReference>
<evidence type="ECO:0000313" key="3">
    <source>
        <dbReference type="EMBL" id="RVX23610.1"/>
    </source>
</evidence>
<dbReference type="InterPro" id="IPR029472">
    <property type="entry name" value="Copia-like_N"/>
</dbReference>
<evidence type="ECO:0000259" key="1">
    <source>
        <dbReference type="Pfam" id="PF07727"/>
    </source>
</evidence>
<dbReference type="EMBL" id="QGNW01000001">
    <property type="protein sequence ID" value="RVX23610.1"/>
    <property type="molecule type" value="Genomic_DNA"/>
</dbReference>
<dbReference type="Pfam" id="PF07727">
    <property type="entry name" value="RVT_2"/>
    <property type="match status" value="1"/>
</dbReference>
<sequence>MDINKTGLTSSKATTEALDPFSLHHSDHPGMVLVSKVLEGDNYSTWSRAMRISLSAKDKTGFVTGSIKPPSSTDDSFPSWQRCNDMVISWLLNSIHPDIASSVIYAETASEIWADLRECFSQGNDSRIYQIKRDIVEHSIEKCYYLHGFPIGHKLHGKNVKPPNQRHSNANNVKVETNKAVETEAKLLPTNDGPRLTTEEYNQLMAMIQKNNGGNSQHFANATAELLDPKILPKTTTISLPDGGQAHIESIGSLHVTPHIKLDDDATTRKTMGLGKQHNGLYYLAQDQNPALAYAIHKHSDLWHQRLGHPSSGPLQVLAKSTSNECTLDLDTIVSPPPPATRRSDRIKQPNVQLRNFHLYHTTKVTSSQSSSLSGTRHPLTRYISYAQLSQKYRNFVCAITTLVEPITYEQAVLDPKWREAMAAELHALEQNHTWTLTPLPSGHRPIGCKWVYKIKYNSDGTVERYKARLVAKGFTQREGIDYKETFSPVAKLTTVRCLLAIAAVRHWSLHQMDVHAFLHGDLLEEVYMQLPPGFCRQGETPMVCRFNKSLYGLKQASRSWFQKFSATIQQDGFYQSRADYSLFTKISGNSFTVVLIYVDDMIIAGNDENVIATLKESLHTKFRIKDLGQLRYFLGIEVARSTDGISISQRKYTLDILDEAGLLGAKPLLTPMEENNKLLPTVGDLLKNPSIYRRLVGQLIYLTITRPEISYSIHILSQFMQEPRKPHLHAVHHLLRYLKGALGQGLYFPAKGNLLLRGFCDADWARCSITRRSVTGYCIFLGEALISWKTKKQTTVSRSSAESEYQAMASITCELTWLKYLLDDLKVEHSQPAKLFCDSKAALHIAANPVYHERTKHIEIDCHVVRERIQSGAIVTAHLPSSCQLADLFTKPLNSSIFHSLLNKFGILDIHAPT</sequence>
<dbReference type="Proteomes" id="UP000288805">
    <property type="component" value="Unassembled WGS sequence"/>
</dbReference>
<dbReference type="AlphaFoldDB" id="A0A438KQY0"/>
<evidence type="ECO:0000259" key="2">
    <source>
        <dbReference type="Pfam" id="PF14244"/>
    </source>
</evidence>
<feature type="domain" description="Retrotransposon Copia-like N-terminal" evidence="2">
    <location>
        <begin position="24"/>
        <end position="70"/>
    </location>
</feature>
<protein>
    <submittedName>
        <fullName evidence="3">Retrovirus-related Pol polyprotein from transposon RE1</fullName>
    </submittedName>
</protein>